<evidence type="ECO:0000313" key="2">
    <source>
        <dbReference type="EMBL" id="ANX10016.1"/>
    </source>
</evidence>
<geneLocation type="mitochondrion" evidence="2"/>
<reference evidence="2" key="2">
    <citation type="journal article" date="2016" name="Mitochondrial DNA Part B Resour">
        <title>Complete sequences of mitochondrial genome of Hypselodoris festiva (A. Adams, 1861) (Mollusca, Gastropoda, Nudibranchia).</title>
        <authorList>
            <person name="Karagozlu M.Z."/>
            <person name="Sung J.M."/>
            <person name="Lee J.H."/>
            <person name="Kwak W."/>
            <person name="Kim C.-B."/>
        </authorList>
    </citation>
    <scope>NUCLEOTIDE SEQUENCE</scope>
</reference>
<accession>A0A1B1YYB1</accession>
<gene>
    <name evidence="2" type="primary">ND6</name>
</gene>
<keyword evidence="1" id="KW-0812">Transmembrane</keyword>
<dbReference type="EMBL" id="KU365323">
    <property type="protein sequence ID" value="ANX10016.1"/>
    <property type="molecule type" value="Genomic_DNA"/>
</dbReference>
<evidence type="ECO:0000256" key="1">
    <source>
        <dbReference type="SAM" id="Phobius"/>
    </source>
</evidence>
<dbReference type="RefSeq" id="YP_009271536.1">
    <property type="nucleotide sequence ID" value="NC_030774.1"/>
</dbReference>
<dbReference type="AlphaFoldDB" id="A0A1B1YYB1"/>
<reference evidence="2" key="1">
    <citation type="submission" date="2015-12" db="EMBL/GenBank/DDBJ databases">
        <authorList>
            <person name="Shamseldin A."/>
            <person name="Moawad H."/>
            <person name="Abd El-Rahim W.M."/>
            <person name="Sadowsky M.J."/>
        </authorList>
    </citation>
    <scope>NUCLEOTIDE SEQUENCE</scope>
</reference>
<name>A0A1B1YYB1_9GAST</name>
<organism evidence="2">
    <name type="scientific">Hypselodoris festiva</name>
    <dbReference type="NCBI Taxonomy" id="1884254"/>
    <lineage>
        <taxon>Eukaryota</taxon>
        <taxon>Metazoa</taxon>
        <taxon>Spiralia</taxon>
        <taxon>Lophotrochozoa</taxon>
        <taxon>Mollusca</taxon>
        <taxon>Gastropoda</taxon>
        <taxon>Heterobranchia</taxon>
        <taxon>Euthyneura</taxon>
        <taxon>Nudipleura</taxon>
        <taxon>Nudibranchia</taxon>
        <taxon>Doridina</taxon>
        <taxon>Eudoridoidea</taxon>
        <taxon>Chromodorididae</taxon>
        <taxon>Hypselodoris</taxon>
    </lineage>
</organism>
<keyword evidence="2" id="KW-0496">Mitochondrion</keyword>
<protein>
    <submittedName>
        <fullName evidence="2">NADH dehydrogenase subunit 6</fullName>
    </submittedName>
</protein>
<proteinExistence type="predicted"/>
<keyword evidence="1" id="KW-0472">Membrane</keyword>
<keyword evidence="1" id="KW-1133">Transmembrane helix</keyword>
<dbReference type="GeneID" id="28481854"/>
<feature type="transmembrane region" description="Helical" evidence="1">
    <location>
        <begin position="122"/>
        <end position="142"/>
    </location>
</feature>
<feature type="transmembrane region" description="Helical" evidence="1">
    <location>
        <begin position="77"/>
        <end position="94"/>
    </location>
</feature>
<feature type="transmembrane region" description="Helical" evidence="1">
    <location>
        <begin position="49"/>
        <end position="71"/>
    </location>
</feature>
<sequence length="155" mass="17274">MFLFSWFCVSLISCFPLFKNPVGMVAMVVSISILFVGVISLFSSFWFSYVLFLVYVGGLLVLFIYICLVSSNFPFKFSMSGLTLALFISFLLSMNNKSSMGSKFLGYSTWVNGNSLLESSNLSIFLFMAVLLLMMLLVVVRVSGPGCFTVENEKN</sequence>
<dbReference type="CTD" id="4541"/>
<feature type="transmembrane region" description="Helical" evidence="1">
    <location>
        <begin position="24"/>
        <end position="42"/>
    </location>
</feature>